<comment type="subcellular location">
    <subcellularLocation>
        <location evidence="1">Mitochondrion</location>
    </subcellularLocation>
</comment>
<dbReference type="Proteomes" id="UP000693970">
    <property type="component" value="Unassembled WGS sequence"/>
</dbReference>
<evidence type="ECO:0000313" key="6">
    <source>
        <dbReference type="Proteomes" id="UP000693970"/>
    </source>
</evidence>
<gene>
    <name evidence="4" type="ORF">IV203_004778</name>
    <name evidence="5" type="ORF">IV203_028843</name>
</gene>
<proteinExistence type="predicted"/>
<dbReference type="AlphaFoldDB" id="A0A9K3LPM1"/>
<dbReference type="OrthoDB" id="1107506at2759"/>
<sequence>MTERREGDSSAKVHAVLRLFLHRPRQQRASLLAHDTRYFGVSKLSILTKLKMSKINKIFSDKIPELSEKEEDLLHQVKNVRTTPRDQRFPSQNQALHCWNRYNEWLLCMKQTGSDDDKCQVYRQWSVSICPNDWVENWDEARDEGRFMGVKI</sequence>
<dbReference type="Pfam" id="PF02297">
    <property type="entry name" value="COX6B"/>
    <property type="match status" value="1"/>
</dbReference>
<dbReference type="GO" id="GO:0005739">
    <property type="term" value="C:mitochondrion"/>
    <property type="evidence" value="ECO:0007669"/>
    <property type="project" value="UniProtKB-SubCell"/>
</dbReference>
<keyword evidence="6" id="KW-1185">Reference proteome</keyword>
<dbReference type="EMBL" id="JAGRRH010000007">
    <property type="protein sequence ID" value="KAG7366173.1"/>
    <property type="molecule type" value="Genomic_DNA"/>
</dbReference>
<name>A0A9K3LPM1_9STRA</name>
<reference evidence="5" key="1">
    <citation type="journal article" date="2021" name="Sci. Rep.">
        <title>Diploid genomic architecture of Nitzschia inconspicua, an elite biomass production diatom.</title>
        <authorList>
            <person name="Oliver A."/>
            <person name="Podell S."/>
            <person name="Pinowska A."/>
            <person name="Traller J.C."/>
            <person name="Smith S.R."/>
            <person name="McClure R."/>
            <person name="Beliaev A."/>
            <person name="Bohutskyi P."/>
            <person name="Hill E.A."/>
            <person name="Rabines A."/>
            <person name="Zheng H."/>
            <person name="Allen L.Z."/>
            <person name="Kuo A."/>
            <person name="Grigoriev I.V."/>
            <person name="Allen A.E."/>
            <person name="Hazlebeck D."/>
            <person name="Allen E.E."/>
        </authorList>
    </citation>
    <scope>NUCLEOTIDE SEQUENCE</scope>
    <source>
        <strain evidence="5">Hildebrandi</strain>
    </source>
</reference>
<dbReference type="EMBL" id="JAGRRH010000046">
    <property type="protein sequence ID" value="KAG7338878.1"/>
    <property type="molecule type" value="Genomic_DNA"/>
</dbReference>
<evidence type="ECO:0000256" key="2">
    <source>
        <dbReference type="ARBA" id="ARBA00023128"/>
    </source>
</evidence>
<organism evidence="5 6">
    <name type="scientific">Nitzschia inconspicua</name>
    <dbReference type="NCBI Taxonomy" id="303405"/>
    <lineage>
        <taxon>Eukaryota</taxon>
        <taxon>Sar</taxon>
        <taxon>Stramenopiles</taxon>
        <taxon>Ochrophyta</taxon>
        <taxon>Bacillariophyta</taxon>
        <taxon>Bacillariophyceae</taxon>
        <taxon>Bacillariophycidae</taxon>
        <taxon>Bacillariales</taxon>
        <taxon>Bacillariaceae</taxon>
        <taxon>Nitzschia</taxon>
    </lineage>
</organism>
<dbReference type="PANTHER" id="PTHR46281">
    <property type="entry name" value="CYTOCHROME C OXIDASE SUBUNIT 6B"/>
    <property type="match status" value="1"/>
</dbReference>
<evidence type="ECO:0000256" key="1">
    <source>
        <dbReference type="ARBA" id="ARBA00004173"/>
    </source>
</evidence>
<dbReference type="GO" id="GO:0045277">
    <property type="term" value="C:respiratory chain complex IV"/>
    <property type="evidence" value="ECO:0007669"/>
    <property type="project" value="InterPro"/>
</dbReference>
<reference evidence="5" key="2">
    <citation type="submission" date="2021-04" db="EMBL/GenBank/DDBJ databases">
        <authorList>
            <person name="Podell S."/>
        </authorList>
    </citation>
    <scope>NUCLEOTIDE SEQUENCE</scope>
    <source>
        <strain evidence="5">Hildebrandi</strain>
    </source>
</reference>
<dbReference type="InterPro" id="IPR048280">
    <property type="entry name" value="COX6B-like"/>
</dbReference>
<keyword evidence="3" id="KW-1015">Disulfide bond</keyword>
<evidence type="ECO:0000256" key="3">
    <source>
        <dbReference type="ARBA" id="ARBA00023157"/>
    </source>
</evidence>
<dbReference type="InterPro" id="IPR003213">
    <property type="entry name" value="Cyt_c_oxidase_su6B"/>
</dbReference>
<comment type="caution">
    <text evidence="5">The sequence shown here is derived from an EMBL/GenBank/DDBJ whole genome shotgun (WGS) entry which is preliminary data.</text>
</comment>
<evidence type="ECO:0000313" key="4">
    <source>
        <dbReference type="EMBL" id="KAG7338878.1"/>
    </source>
</evidence>
<dbReference type="CDD" id="cd00926">
    <property type="entry name" value="Cyt_c_Oxidase_VIb"/>
    <property type="match status" value="1"/>
</dbReference>
<accession>A0A9K3LPM1</accession>
<dbReference type="PANTHER" id="PTHR46281:SF8">
    <property type="entry name" value="CYTOCHROME C OXIDASE SUBUNIT 12, MITOCHONDRIAL"/>
    <property type="match status" value="1"/>
</dbReference>
<keyword evidence="2" id="KW-0496">Mitochondrion</keyword>
<evidence type="ECO:0000313" key="5">
    <source>
        <dbReference type="EMBL" id="KAG7366173.1"/>
    </source>
</evidence>
<protein>
    <submittedName>
        <fullName evidence="5">Cytochrome oxidase c subunit VIb</fullName>
    </submittedName>
</protein>